<evidence type="ECO:0000259" key="1">
    <source>
        <dbReference type="Pfam" id="PF07603"/>
    </source>
</evidence>
<feature type="domain" description="Lcl C-terminal" evidence="1">
    <location>
        <begin position="10"/>
        <end position="88"/>
    </location>
</feature>
<organism evidence="2 3">
    <name type="scientific">Candidatus Electrothrix aarhusensis</name>
    <dbReference type="NCBI Taxonomy" id="1859131"/>
    <lineage>
        <taxon>Bacteria</taxon>
        <taxon>Pseudomonadati</taxon>
        <taxon>Thermodesulfobacteriota</taxon>
        <taxon>Desulfobulbia</taxon>
        <taxon>Desulfobulbales</taxon>
        <taxon>Desulfobulbaceae</taxon>
        <taxon>Candidatus Electrothrix</taxon>
    </lineage>
</organism>
<dbReference type="EMBL" id="MTKO01000137">
    <property type="protein sequence ID" value="RWX42946.1"/>
    <property type="molecule type" value="Genomic_DNA"/>
</dbReference>
<dbReference type="Proteomes" id="UP000287853">
    <property type="component" value="Unassembled WGS sequence"/>
</dbReference>
<gene>
    <name evidence="2" type="ORF">H206_00470</name>
</gene>
<reference evidence="2 3" key="1">
    <citation type="submission" date="2017-01" db="EMBL/GenBank/DDBJ databases">
        <title>The cable genome- insights into the physiology and evolution of filamentous bacteria capable of sulfide oxidation via long distance electron transfer.</title>
        <authorList>
            <person name="Schreiber L."/>
            <person name="Bjerg J.T."/>
            <person name="Boggild A."/>
            <person name="Van De Vossenberg J."/>
            <person name="Meysman F."/>
            <person name="Nielsen L.P."/>
            <person name="Schramm A."/>
            <person name="Kjeldsen K.U."/>
        </authorList>
    </citation>
    <scope>NUCLEOTIDE SEQUENCE [LARGE SCALE GENOMIC DNA]</scope>
    <source>
        <strain evidence="2">MCF</strain>
    </source>
</reference>
<name>A0A3S3SHS8_9BACT</name>
<dbReference type="Pfam" id="PF07603">
    <property type="entry name" value="Lcl_C"/>
    <property type="match status" value="1"/>
</dbReference>
<comment type="caution">
    <text evidence="2">The sequence shown here is derived from an EMBL/GenBank/DDBJ whole genome shotgun (WGS) entry which is preliminary data.</text>
</comment>
<keyword evidence="3" id="KW-1185">Reference proteome</keyword>
<proteinExistence type="predicted"/>
<evidence type="ECO:0000313" key="2">
    <source>
        <dbReference type="EMBL" id="RWX42946.1"/>
    </source>
</evidence>
<sequence length="92" mass="10335">MWCERLANATVKELVSLLSLQSLGIAIDTDYFPDITGDTEIFWSGTPADRIDYSAENQRAWGVDFKGGYVDHTLYKSDASTYHIRLVRASSN</sequence>
<dbReference type="AlphaFoldDB" id="A0A3S3SHS8"/>
<dbReference type="InterPro" id="IPR011460">
    <property type="entry name" value="Lcl_C"/>
</dbReference>
<protein>
    <recommendedName>
        <fullName evidence="1">Lcl C-terminal domain-containing protein</fullName>
    </recommendedName>
</protein>
<evidence type="ECO:0000313" key="3">
    <source>
        <dbReference type="Proteomes" id="UP000287853"/>
    </source>
</evidence>
<accession>A0A3S3SHS8</accession>